<evidence type="ECO:0000256" key="2">
    <source>
        <dbReference type="ARBA" id="ARBA00007267"/>
    </source>
</evidence>
<dbReference type="Proteomes" id="UP000008311">
    <property type="component" value="Unassembled WGS sequence"/>
</dbReference>
<sequence>MGSHTPAKTSTSPSTSISAASTVVLSDSSSVQESPFLNYINNLSPIKPVKVAHGAQGFGALSSPPLIFTSPRTLPERGTSFLQRSQLCQISSAEMPENDDRRKKLVDHSNDFEDSVAHHSRLITDTQKETFVKNSTLDQPGSSSGCIDEYLNDPVDVDGANCVNLTNSKAFCEQGDKSSQVQPSIEINLRQAEEEKCGSKQPFNECQNIESDLPVDHALENKQCDGLGTHIIQANEDTDENAAATTHRANQNIGQRDPEAGQLQRGMSRRCLQFEEARQKITLNRIHSTDPTNNVNGSGSPASTTELENLDSSYIEIAAYSHKKMINLSEPTTSMFPRFSGKSLVVVSKPSGIGLHLNSIVTAMPMGHSGAESNKSTPIMSCHQDAGDRLLEAQDSEAAGAASSESFHTAESLNILQPLVHHVTPLKRRNFKLEHADNFEEKKSLSIDGDGCKRCNCKKTKCLKLYCDCFAAGIYCADPCACQDCFNRPEYEDTVLETRQQIESRNPLAFAPKIVQHAKEFAASREDRSSSMPSLSRHKRGCNCKKSMCLKKYCECYQANVGCSSECRCEGCKNGYGRKEEYGIIEETVSDRVGEERLEGRVDDKLAIVATDEDLLPAELYDLHNLTPSTPSFQHSDHGKSTPKSPLSSSRHVPSPESDISILPSNAKSTRSSRYCDTIPEASKETVDIDSCDQGIDYNVSEMMSQFSSKCSALADIYDPNPLTNPMTVTLGSSASSKTRDWSSGSRFQLCPGSGRLPSGRSVRWWNSPITPMTRLGENKIQGHDSDSGLYNILEDDTPEILKEGSTPSASVKASSPNKKRVSPPQNHIHDFRSSSSGGLKSGRKFILRSVPSFPPLTPCVNSEGIREEKQQL</sequence>
<organism evidence="6 7">
    <name type="scientific">Ricinus communis</name>
    <name type="common">Castor bean</name>
    <dbReference type="NCBI Taxonomy" id="3988"/>
    <lineage>
        <taxon>Eukaryota</taxon>
        <taxon>Viridiplantae</taxon>
        <taxon>Streptophyta</taxon>
        <taxon>Embryophyta</taxon>
        <taxon>Tracheophyta</taxon>
        <taxon>Spermatophyta</taxon>
        <taxon>Magnoliopsida</taxon>
        <taxon>eudicotyledons</taxon>
        <taxon>Gunneridae</taxon>
        <taxon>Pentapetalae</taxon>
        <taxon>rosids</taxon>
        <taxon>fabids</taxon>
        <taxon>Malpighiales</taxon>
        <taxon>Euphorbiaceae</taxon>
        <taxon>Acalyphoideae</taxon>
        <taxon>Acalypheae</taxon>
        <taxon>Ricinus</taxon>
    </lineage>
</organism>
<dbReference type="PROSITE" id="PS51634">
    <property type="entry name" value="CRC"/>
    <property type="match status" value="1"/>
</dbReference>
<gene>
    <name evidence="6" type="ORF">RCOM_0924640</name>
</gene>
<name>B9RP78_RICCO</name>
<keyword evidence="3" id="KW-0539">Nucleus</keyword>
<keyword evidence="7" id="KW-1185">Reference proteome</keyword>
<dbReference type="InParanoid" id="B9RP78"/>
<feature type="region of interest" description="Disordered" evidence="4">
    <location>
        <begin position="627"/>
        <end position="674"/>
    </location>
</feature>
<dbReference type="EMBL" id="EQ973791">
    <property type="protein sequence ID" value="EEF46996.1"/>
    <property type="molecule type" value="Genomic_DNA"/>
</dbReference>
<evidence type="ECO:0000256" key="3">
    <source>
        <dbReference type="ARBA" id="ARBA00023242"/>
    </source>
</evidence>
<proteinExistence type="inferred from homology"/>
<dbReference type="InterPro" id="IPR033467">
    <property type="entry name" value="Tesmin/TSO1-like_CXC"/>
</dbReference>
<dbReference type="GO" id="GO:0005634">
    <property type="term" value="C:nucleus"/>
    <property type="evidence" value="ECO:0007669"/>
    <property type="project" value="UniProtKB-SubCell"/>
</dbReference>
<dbReference type="SMART" id="SM01114">
    <property type="entry name" value="CXC"/>
    <property type="match status" value="2"/>
</dbReference>
<dbReference type="Pfam" id="PF03638">
    <property type="entry name" value="TCR"/>
    <property type="match status" value="2"/>
</dbReference>
<reference evidence="7" key="1">
    <citation type="journal article" date="2010" name="Nat. Biotechnol.">
        <title>Draft genome sequence of the oilseed species Ricinus communis.</title>
        <authorList>
            <person name="Chan A.P."/>
            <person name="Crabtree J."/>
            <person name="Zhao Q."/>
            <person name="Lorenzi H."/>
            <person name="Orvis J."/>
            <person name="Puiu D."/>
            <person name="Melake-Berhan A."/>
            <person name="Jones K.M."/>
            <person name="Redman J."/>
            <person name="Chen G."/>
            <person name="Cahoon E.B."/>
            <person name="Gedil M."/>
            <person name="Stanke M."/>
            <person name="Haas B.J."/>
            <person name="Wortman J.R."/>
            <person name="Fraser-Liggett C.M."/>
            <person name="Ravel J."/>
            <person name="Rabinowicz P.D."/>
        </authorList>
    </citation>
    <scope>NUCLEOTIDE SEQUENCE [LARGE SCALE GENOMIC DNA]</scope>
    <source>
        <strain evidence="7">cv. Hale</strain>
    </source>
</reference>
<dbReference type="GO" id="GO:0003700">
    <property type="term" value="F:DNA-binding transcription factor activity"/>
    <property type="evidence" value="ECO:0007669"/>
    <property type="project" value="InterPro"/>
</dbReference>
<feature type="region of interest" description="Disordered" evidence="4">
    <location>
        <begin position="284"/>
        <end position="306"/>
    </location>
</feature>
<dbReference type="PANTHER" id="PTHR46159:SF6">
    <property type="entry name" value="OS12G0605300 PROTEIN"/>
    <property type="match status" value="1"/>
</dbReference>
<feature type="compositionally biased region" description="Polar residues" evidence="4">
    <location>
        <begin position="642"/>
        <end position="652"/>
    </location>
</feature>
<dbReference type="STRING" id="3988.B9RP78"/>
<feature type="compositionally biased region" description="Polar residues" evidence="4">
    <location>
        <begin position="243"/>
        <end position="254"/>
    </location>
</feature>
<dbReference type="InterPro" id="IPR005172">
    <property type="entry name" value="CRC"/>
</dbReference>
<comment type="subcellular location">
    <subcellularLocation>
        <location evidence="1">Nucleus</location>
    </subcellularLocation>
</comment>
<feature type="region of interest" description="Disordered" evidence="4">
    <location>
        <begin position="242"/>
        <end position="266"/>
    </location>
</feature>
<accession>B9RP78</accession>
<feature type="domain" description="CRC" evidence="5">
    <location>
        <begin position="451"/>
        <end position="577"/>
    </location>
</feature>
<feature type="region of interest" description="Disordered" evidence="4">
    <location>
        <begin position="801"/>
        <end position="841"/>
    </location>
</feature>
<dbReference type="AlphaFoldDB" id="B9RP78"/>
<dbReference type="InterPro" id="IPR044522">
    <property type="entry name" value="TSO1-like"/>
</dbReference>
<comment type="similarity">
    <text evidence="2">Belongs to the lin-54 family.</text>
</comment>
<evidence type="ECO:0000313" key="6">
    <source>
        <dbReference type="EMBL" id="EEF46996.1"/>
    </source>
</evidence>
<evidence type="ECO:0000259" key="5">
    <source>
        <dbReference type="PROSITE" id="PS51634"/>
    </source>
</evidence>
<protein>
    <submittedName>
        <fullName evidence="6">Tso1, putative</fullName>
    </submittedName>
</protein>
<evidence type="ECO:0000256" key="4">
    <source>
        <dbReference type="SAM" id="MobiDB-lite"/>
    </source>
</evidence>
<evidence type="ECO:0000313" key="7">
    <source>
        <dbReference type="Proteomes" id="UP000008311"/>
    </source>
</evidence>
<dbReference type="eggNOG" id="KOG1171">
    <property type="taxonomic scope" value="Eukaryota"/>
</dbReference>
<evidence type="ECO:0000256" key="1">
    <source>
        <dbReference type="ARBA" id="ARBA00004123"/>
    </source>
</evidence>
<feature type="compositionally biased region" description="Polar residues" evidence="4">
    <location>
        <begin position="663"/>
        <end position="674"/>
    </location>
</feature>
<dbReference type="PANTHER" id="PTHR46159">
    <property type="entry name" value="PROTEIN TESMIN/TSO1-LIKE CXC 2"/>
    <property type="match status" value="1"/>
</dbReference>
<feature type="compositionally biased region" description="Polar residues" evidence="4">
    <location>
        <begin position="806"/>
        <end position="817"/>
    </location>
</feature>